<evidence type="ECO:0000256" key="3">
    <source>
        <dbReference type="ARBA" id="ARBA00022553"/>
    </source>
</evidence>
<dbReference type="InterPro" id="IPR035965">
    <property type="entry name" value="PAS-like_dom_sf"/>
</dbReference>
<comment type="caution">
    <text evidence="14">The sequence shown here is derived from an EMBL/GenBank/DDBJ whole genome shotgun (WGS) entry which is preliminary data.</text>
</comment>
<evidence type="ECO:0000256" key="9">
    <source>
        <dbReference type="PROSITE-ProRule" id="PRU00169"/>
    </source>
</evidence>
<feature type="domain" description="PAS" evidence="12">
    <location>
        <begin position="292"/>
        <end position="362"/>
    </location>
</feature>
<protein>
    <recommendedName>
        <fullName evidence="2">histidine kinase</fullName>
        <ecNumber evidence="2">2.7.13.3</ecNumber>
    </recommendedName>
</protein>
<dbReference type="Pfam" id="PF08448">
    <property type="entry name" value="PAS_4"/>
    <property type="match status" value="2"/>
</dbReference>
<evidence type="ECO:0000313" key="14">
    <source>
        <dbReference type="EMBL" id="MBB5721930.1"/>
    </source>
</evidence>
<keyword evidence="4" id="KW-0808">Transferase</keyword>
<dbReference type="Gene3D" id="1.10.287.130">
    <property type="match status" value="1"/>
</dbReference>
<dbReference type="Pfam" id="PF02518">
    <property type="entry name" value="HATPase_c"/>
    <property type="match status" value="1"/>
</dbReference>
<proteinExistence type="predicted"/>
<dbReference type="RefSeq" id="WP_183527751.1">
    <property type="nucleotide sequence ID" value="NZ_JACIJM010000004.1"/>
</dbReference>
<dbReference type="SUPFAM" id="SSF47384">
    <property type="entry name" value="Homodimeric domain of signal transducing histidine kinase"/>
    <property type="match status" value="1"/>
</dbReference>
<dbReference type="SMART" id="SM00388">
    <property type="entry name" value="HisKA"/>
    <property type="match status" value="1"/>
</dbReference>
<evidence type="ECO:0000259" key="12">
    <source>
        <dbReference type="PROSITE" id="PS50112"/>
    </source>
</evidence>
<feature type="domain" description="Response regulatory" evidence="11">
    <location>
        <begin position="698"/>
        <end position="814"/>
    </location>
</feature>
<feature type="domain" description="PAC" evidence="13">
    <location>
        <begin position="365"/>
        <end position="417"/>
    </location>
</feature>
<dbReference type="SUPFAM" id="SSF55785">
    <property type="entry name" value="PYP-like sensor domain (PAS domain)"/>
    <property type="match status" value="3"/>
</dbReference>
<evidence type="ECO:0000256" key="1">
    <source>
        <dbReference type="ARBA" id="ARBA00000085"/>
    </source>
</evidence>
<dbReference type="Pfam" id="PF08447">
    <property type="entry name" value="PAS_3"/>
    <property type="match status" value="1"/>
</dbReference>
<evidence type="ECO:0000256" key="7">
    <source>
        <dbReference type="ARBA" id="ARBA00022840"/>
    </source>
</evidence>
<dbReference type="SMART" id="SM00091">
    <property type="entry name" value="PAS"/>
    <property type="match status" value="3"/>
</dbReference>
<dbReference type="PANTHER" id="PTHR43065">
    <property type="entry name" value="SENSOR HISTIDINE KINASE"/>
    <property type="match status" value="1"/>
</dbReference>
<keyword evidence="5" id="KW-0547">Nucleotide-binding</keyword>
<dbReference type="InterPro" id="IPR001789">
    <property type="entry name" value="Sig_transdc_resp-reg_receiver"/>
</dbReference>
<evidence type="ECO:0000256" key="8">
    <source>
        <dbReference type="ARBA" id="ARBA00023012"/>
    </source>
</evidence>
<dbReference type="CDD" id="cd00130">
    <property type="entry name" value="PAS"/>
    <property type="match status" value="2"/>
</dbReference>
<keyword evidence="15" id="KW-1185">Reference proteome</keyword>
<dbReference type="Gene3D" id="3.40.50.2300">
    <property type="match status" value="2"/>
</dbReference>
<dbReference type="PROSITE" id="PS50113">
    <property type="entry name" value="PAC"/>
    <property type="match status" value="1"/>
</dbReference>
<keyword evidence="3 9" id="KW-0597">Phosphoprotein</keyword>
<dbReference type="InterPro" id="IPR000014">
    <property type="entry name" value="PAS"/>
</dbReference>
<dbReference type="InterPro" id="IPR036097">
    <property type="entry name" value="HisK_dim/P_sf"/>
</dbReference>
<dbReference type="InterPro" id="IPR004358">
    <property type="entry name" value="Sig_transdc_His_kin-like_C"/>
</dbReference>
<keyword evidence="6" id="KW-0418">Kinase</keyword>
<dbReference type="SMART" id="SM00086">
    <property type="entry name" value="PAC"/>
    <property type="match status" value="1"/>
</dbReference>
<dbReference type="Proteomes" id="UP000535415">
    <property type="component" value="Unassembled WGS sequence"/>
</dbReference>
<sequence>MRIDIDALFAASPSPYVLLDCELRIVWANAAYLETTGREREALIGVRMTDAFPAPAESQSEQMLQASFRKVIATARQDYLPWIPYPIETADGQTEDRYWSATHTPIADANGRVEYILQNTMDVTDLYHEASTEREKINFEQAAMMQRAKAVATENLALGTMTEFIRSAFDQAPSFMAIVYGPQHVFQIVNQSYTDLIGGREVIGKTVREALPDLDGQGFYELLDRAYTTGEPISVKGMSAMLQHGDDAKPTQRFIDFIYHPLKDENGASIGIIAQGHEVTGQKVAEAELSVTREKFRTMAQTMPAHVWTAEKDGGLNWLNDPLYAFTGHKEGELYGADWATVLHPDDLDGAVEKWIDAIERRVSYETEFRIRKYDGTYRWHLVRASPLSSATGELVGWVGTNTDIEDRKFSEEQIARMNETLEARVAMRNQELEELYATLRQSQKLEAIGGLAGGIAHDFNNLLQVMTGNLELATRELPQDAPIQKRLDQAMKAVTRGATLASQLLSFARKQPLSPVVVDLSQLLNDTSDILHSAIGEGVGVETRFADGLWNTHIDPSSMENALLNLAINARDAMDGHGTLTISVENADIDQAHADKHPGLAVGQYVSVAVSDTGSGISAEDMERIFEPFFTTKEDGHGTGLGMSMVYGFAKQSGGHVTIESTLGEGTTIKIYLPRSLENAQDLSTLPDAGLSGGTETVLLVEDDSEVRETAYRMLRNLGYEVLTAPDARAALAIIEDDVAIDLLFTDVIMPGNMTGHELAEIARARRPELPVLFTSGYVQDEIVHDGRLDEGVQLLGKPYTQKTLAQKLRVVLAMDGKTVPPTAMVTPLPAEVIAKPDTIDFNGLRVLVCEDDVLIRMDIAQGLSDAGCVVLETGTAAKTLEVLGAEMVDLLITDVGLPDKSGEDLAADVRGIHPALPIIFATGGVEVATAPILGNCTLLSKPFRDTEMLDSITALITAQ</sequence>
<dbReference type="FunFam" id="3.30.450.20:FF:000099">
    <property type="entry name" value="Sensory box sensor histidine kinase"/>
    <property type="match status" value="1"/>
</dbReference>
<dbReference type="PROSITE" id="PS50112">
    <property type="entry name" value="PAS"/>
    <property type="match status" value="1"/>
</dbReference>
<reference evidence="14 15" key="1">
    <citation type="submission" date="2020-08" db="EMBL/GenBank/DDBJ databases">
        <title>Genomic Encyclopedia of Type Strains, Phase IV (KMG-IV): sequencing the most valuable type-strain genomes for metagenomic binning, comparative biology and taxonomic classification.</title>
        <authorList>
            <person name="Goeker M."/>
        </authorList>
    </citation>
    <scope>NUCLEOTIDE SEQUENCE [LARGE SCALE GENOMIC DNA]</scope>
    <source>
        <strain evidence="14 15">DSM 101064</strain>
    </source>
</reference>
<dbReference type="SMART" id="SM00387">
    <property type="entry name" value="HATPase_c"/>
    <property type="match status" value="1"/>
</dbReference>
<dbReference type="InterPro" id="IPR003661">
    <property type="entry name" value="HisK_dim/P_dom"/>
</dbReference>
<dbReference type="SMART" id="SM00448">
    <property type="entry name" value="REC"/>
    <property type="match status" value="2"/>
</dbReference>
<evidence type="ECO:0000256" key="5">
    <source>
        <dbReference type="ARBA" id="ARBA00022741"/>
    </source>
</evidence>
<comment type="catalytic activity">
    <reaction evidence="1">
        <text>ATP + protein L-histidine = ADP + protein N-phospho-L-histidine.</text>
        <dbReference type="EC" id="2.7.13.3"/>
    </reaction>
</comment>
<feature type="domain" description="Response regulatory" evidence="11">
    <location>
        <begin position="847"/>
        <end position="958"/>
    </location>
</feature>
<dbReference type="PANTHER" id="PTHR43065:SF46">
    <property type="entry name" value="C4-DICARBOXYLATE TRANSPORT SENSOR PROTEIN DCTB"/>
    <property type="match status" value="1"/>
</dbReference>
<dbReference type="CDD" id="cd00082">
    <property type="entry name" value="HisKA"/>
    <property type="match status" value="1"/>
</dbReference>
<keyword evidence="8" id="KW-0902">Two-component regulatory system</keyword>
<dbReference type="EC" id="2.7.13.3" evidence="2"/>
<dbReference type="Gene3D" id="3.30.450.20">
    <property type="entry name" value="PAS domain"/>
    <property type="match status" value="3"/>
</dbReference>
<keyword evidence="7" id="KW-0067">ATP-binding</keyword>
<evidence type="ECO:0000259" key="11">
    <source>
        <dbReference type="PROSITE" id="PS50110"/>
    </source>
</evidence>
<evidence type="ECO:0000259" key="13">
    <source>
        <dbReference type="PROSITE" id="PS50113"/>
    </source>
</evidence>
<dbReference type="SUPFAM" id="SSF52172">
    <property type="entry name" value="CheY-like"/>
    <property type="match status" value="2"/>
</dbReference>
<dbReference type="InterPro" id="IPR000700">
    <property type="entry name" value="PAS-assoc_C"/>
</dbReference>
<dbReference type="GO" id="GO:0005524">
    <property type="term" value="F:ATP binding"/>
    <property type="evidence" value="ECO:0007669"/>
    <property type="project" value="UniProtKB-KW"/>
</dbReference>
<dbReference type="SUPFAM" id="SSF55874">
    <property type="entry name" value="ATPase domain of HSP90 chaperone/DNA topoisomerase II/histidine kinase"/>
    <property type="match status" value="1"/>
</dbReference>
<dbReference type="InterPro" id="IPR011006">
    <property type="entry name" value="CheY-like_superfamily"/>
</dbReference>
<dbReference type="AlphaFoldDB" id="A0A7W9EZ97"/>
<dbReference type="Pfam" id="PF00072">
    <property type="entry name" value="Response_reg"/>
    <property type="match status" value="2"/>
</dbReference>
<dbReference type="InterPro" id="IPR036890">
    <property type="entry name" value="HATPase_C_sf"/>
</dbReference>
<dbReference type="InterPro" id="IPR013655">
    <property type="entry name" value="PAS_fold_3"/>
</dbReference>
<feature type="modified residue" description="4-aspartylphosphate" evidence="9">
    <location>
        <position position="748"/>
    </location>
</feature>
<dbReference type="PROSITE" id="PS50110">
    <property type="entry name" value="RESPONSE_REGULATORY"/>
    <property type="match status" value="2"/>
</dbReference>
<accession>A0A7W9EZ97</accession>
<dbReference type="EMBL" id="JACIJM010000004">
    <property type="protein sequence ID" value="MBB5721930.1"/>
    <property type="molecule type" value="Genomic_DNA"/>
</dbReference>
<dbReference type="PRINTS" id="PR00344">
    <property type="entry name" value="BCTRLSENSOR"/>
</dbReference>
<dbReference type="NCBIfam" id="TIGR00229">
    <property type="entry name" value="sensory_box"/>
    <property type="match status" value="2"/>
</dbReference>
<evidence type="ECO:0000256" key="6">
    <source>
        <dbReference type="ARBA" id="ARBA00022777"/>
    </source>
</evidence>
<dbReference type="InterPro" id="IPR005467">
    <property type="entry name" value="His_kinase_dom"/>
</dbReference>
<dbReference type="PROSITE" id="PS50109">
    <property type="entry name" value="HIS_KIN"/>
    <property type="match status" value="1"/>
</dbReference>
<dbReference type="InterPro" id="IPR001610">
    <property type="entry name" value="PAC"/>
</dbReference>
<feature type="domain" description="Histidine kinase" evidence="10">
    <location>
        <begin position="455"/>
        <end position="678"/>
    </location>
</feature>
<feature type="modified residue" description="4-aspartylphosphate" evidence="9">
    <location>
        <position position="896"/>
    </location>
</feature>
<gene>
    <name evidence="14" type="ORF">FHS72_001554</name>
</gene>
<evidence type="ECO:0000259" key="10">
    <source>
        <dbReference type="PROSITE" id="PS50109"/>
    </source>
</evidence>
<evidence type="ECO:0000256" key="4">
    <source>
        <dbReference type="ARBA" id="ARBA00022679"/>
    </source>
</evidence>
<dbReference type="InterPro" id="IPR003594">
    <property type="entry name" value="HATPase_dom"/>
</dbReference>
<dbReference type="CDD" id="cd18161">
    <property type="entry name" value="REC_hyHK_blue-like"/>
    <property type="match status" value="1"/>
</dbReference>
<organism evidence="14 15">
    <name type="scientific">Yoonia ponticola</name>
    <dbReference type="NCBI Taxonomy" id="1524255"/>
    <lineage>
        <taxon>Bacteria</taxon>
        <taxon>Pseudomonadati</taxon>
        <taxon>Pseudomonadota</taxon>
        <taxon>Alphaproteobacteria</taxon>
        <taxon>Rhodobacterales</taxon>
        <taxon>Paracoccaceae</taxon>
        <taxon>Yoonia</taxon>
    </lineage>
</organism>
<dbReference type="GO" id="GO:0000155">
    <property type="term" value="F:phosphorelay sensor kinase activity"/>
    <property type="evidence" value="ECO:0007669"/>
    <property type="project" value="InterPro"/>
</dbReference>
<dbReference type="Gene3D" id="3.30.565.10">
    <property type="entry name" value="Histidine kinase-like ATPase, C-terminal domain"/>
    <property type="match status" value="1"/>
</dbReference>
<evidence type="ECO:0000313" key="15">
    <source>
        <dbReference type="Proteomes" id="UP000535415"/>
    </source>
</evidence>
<name>A0A7W9EZ97_9RHOB</name>
<evidence type="ECO:0000256" key="2">
    <source>
        <dbReference type="ARBA" id="ARBA00012438"/>
    </source>
</evidence>
<dbReference type="InterPro" id="IPR013656">
    <property type="entry name" value="PAS_4"/>
</dbReference>